<dbReference type="InterPro" id="IPR046373">
    <property type="entry name" value="Acyl-CoA_Oxase/DH_mid-dom_sf"/>
</dbReference>
<reference evidence="15 16" key="1">
    <citation type="submission" date="2018-09" db="EMBL/GenBank/DDBJ databases">
        <title>Gemmobacter lutimaris sp. nov., a marine bacterium isolated from tidal flat.</title>
        <authorList>
            <person name="Lee D.W."/>
            <person name="Yoo Y."/>
            <person name="Kim J.-J."/>
            <person name="Kim B.S."/>
        </authorList>
    </citation>
    <scope>NUCLEOTIDE SEQUENCE [LARGE SCALE GENOMIC DNA]</scope>
    <source>
        <strain evidence="15 16">YJ-T1-11</strain>
    </source>
</reference>
<dbReference type="OrthoDB" id="9775090at2"/>
<dbReference type="InterPro" id="IPR009100">
    <property type="entry name" value="AcylCoA_DH/oxidase_NM_dom_sf"/>
</dbReference>
<proteinExistence type="inferred from homology"/>
<dbReference type="CDD" id="cd01151">
    <property type="entry name" value="GCD"/>
    <property type="match status" value="1"/>
</dbReference>
<dbReference type="Gene3D" id="1.20.140.10">
    <property type="entry name" value="Butyryl-CoA Dehydrogenase, subunit A, domain 3"/>
    <property type="match status" value="1"/>
</dbReference>
<dbReference type="SUPFAM" id="SSF47203">
    <property type="entry name" value="Acyl-CoA dehydrogenase C-terminal domain-like"/>
    <property type="match status" value="1"/>
</dbReference>
<name>A0A398BU17_9RHOB</name>
<dbReference type="PANTHER" id="PTHR42807">
    <property type="entry name" value="GLUTARYL-COA DEHYDROGENASE, MITOCHONDRIAL"/>
    <property type="match status" value="1"/>
</dbReference>
<dbReference type="InterPro" id="IPR006089">
    <property type="entry name" value="Acyl-CoA_DH_CS"/>
</dbReference>
<dbReference type="EMBL" id="QXXQ01000004">
    <property type="protein sequence ID" value="RID91958.1"/>
    <property type="molecule type" value="Genomic_DNA"/>
</dbReference>
<dbReference type="InterPro" id="IPR006091">
    <property type="entry name" value="Acyl-CoA_Oxase/DH_mid-dom"/>
</dbReference>
<keyword evidence="5" id="KW-0809">Transit peptide</keyword>
<dbReference type="SUPFAM" id="SSF56645">
    <property type="entry name" value="Acyl-CoA dehydrogenase NM domain-like"/>
    <property type="match status" value="1"/>
</dbReference>
<comment type="similarity">
    <text evidence="2 11">Belongs to the acyl-CoA dehydrogenase family.</text>
</comment>
<keyword evidence="3 11" id="KW-0285">Flavoprotein</keyword>
<feature type="domain" description="Acyl-CoA dehydrogenase/oxidase C-terminal" evidence="12">
    <location>
        <begin position="255"/>
        <end position="395"/>
    </location>
</feature>
<comment type="pathway">
    <text evidence="7">Amino-acid metabolism; lysine degradation.</text>
</comment>
<evidence type="ECO:0000256" key="4">
    <source>
        <dbReference type="ARBA" id="ARBA00022827"/>
    </source>
</evidence>
<evidence type="ECO:0000313" key="15">
    <source>
        <dbReference type="EMBL" id="RID91958.1"/>
    </source>
</evidence>
<dbReference type="EC" id="1.3.8.6" evidence="9"/>
<dbReference type="GO" id="GO:0033539">
    <property type="term" value="P:fatty acid beta-oxidation using acyl-CoA dehydrogenase"/>
    <property type="evidence" value="ECO:0007669"/>
    <property type="project" value="TreeGrafter"/>
</dbReference>
<dbReference type="Pfam" id="PF00441">
    <property type="entry name" value="Acyl-CoA_dh_1"/>
    <property type="match status" value="1"/>
</dbReference>
<protein>
    <recommendedName>
        <fullName evidence="9">glutaryl-CoA dehydrogenase (ETF)</fullName>
        <ecNumber evidence="9">1.3.8.6</ecNumber>
    </recommendedName>
</protein>
<dbReference type="PROSITE" id="PS00072">
    <property type="entry name" value="ACYL_COA_DH_1"/>
    <property type="match status" value="1"/>
</dbReference>
<evidence type="ECO:0000256" key="9">
    <source>
        <dbReference type="ARBA" id="ARBA00039033"/>
    </source>
</evidence>
<evidence type="ECO:0000256" key="1">
    <source>
        <dbReference type="ARBA" id="ARBA00001974"/>
    </source>
</evidence>
<evidence type="ECO:0000259" key="12">
    <source>
        <dbReference type="Pfam" id="PF00441"/>
    </source>
</evidence>
<comment type="pathway">
    <text evidence="8">Amino-acid metabolism; tryptophan metabolism.</text>
</comment>
<dbReference type="PANTHER" id="PTHR42807:SF1">
    <property type="entry name" value="GLUTARYL-COA DEHYDROGENASE, MITOCHONDRIAL"/>
    <property type="match status" value="1"/>
</dbReference>
<evidence type="ECO:0000256" key="11">
    <source>
        <dbReference type="RuleBase" id="RU362125"/>
    </source>
</evidence>
<evidence type="ECO:0000256" key="6">
    <source>
        <dbReference type="ARBA" id="ARBA00023002"/>
    </source>
</evidence>
<dbReference type="Gene3D" id="2.40.110.10">
    <property type="entry name" value="Butyryl-CoA Dehydrogenase, subunit A, domain 2"/>
    <property type="match status" value="1"/>
</dbReference>
<keyword evidence="6 11" id="KW-0560">Oxidoreductase</keyword>
<dbReference type="PROSITE" id="PS00073">
    <property type="entry name" value="ACYL_COA_DH_2"/>
    <property type="match status" value="1"/>
</dbReference>
<dbReference type="InterPro" id="IPR036250">
    <property type="entry name" value="AcylCo_DH-like_C"/>
</dbReference>
<dbReference type="Pfam" id="PF02771">
    <property type="entry name" value="Acyl-CoA_dh_N"/>
    <property type="match status" value="1"/>
</dbReference>
<comment type="catalytic activity">
    <reaction evidence="10">
        <text>glutaryl-CoA + oxidized [electron-transfer flavoprotein] + 2 H(+) = (2E)-butenoyl-CoA + reduced [electron-transfer flavoprotein] + CO2</text>
        <dbReference type="Rhea" id="RHEA:13389"/>
        <dbReference type="Rhea" id="RHEA-COMP:10685"/>
        <dbReference type="Rhea" id="RHEA-COMP:10686"/>
        <dbReference type="ChEBI" id="CHEBI:15378"/>
        <dbReference type="ChEBI" id="CHEBI:16526"/>
        <dbReference type="ChEBI" id="CHEBI:57332"/>
        <dbReference type="ChEBI" id="CHEBI:57378"/>
        <dbReference type="ChEBI" id="CHEBI:57692"/>
        <dbReference type="ChEBI" id="CHEBI:58307"/>
        <dbReference type="EC" id="1.3.8.6"/>
    </reaction>
</comment>
<gene>
    <name evidence="15" type="ORF">D2N39_08535</name>
</gene>
<dbReference type="GO" id="GO:0046949">
    <property type="term" value="P:fatty-acyl-CoA biosynthetic process"/>
    <property type="evidence" value="ECO:0007669"/>
    <property type="project" value="TreeGrafter"/>
</dbReference>
<evidence type="ECO:0000259" key="13">
    <source>
        <dbReference type="Pfam" id="PF02770"/>
    </source>
</evidence>
<comment type="caution">
    <text evidence="15">The sequence shown here is derived from an EMBL/GenBank/DDBJ whole genome shotgun (WGS) entry which is preliminary data.</text>
</comment>
<dbReference type="FunFam" id="2.40.110.10:FF:000008">
    <property type="entry name" value="Glutaryl-CoA dehydrogenase, mitochondrial"/>
    <property type="match status" value="1"/>
</dbReference>
<dbReference type="Gene3D" id="1.10.540.10">
    <property type="entry name" value="Acyl-CoA dehydrogenase/oxidase, N-terminal domain"/>
    <property type="match status" value="1"/>
</dbReference>
<organism evidence="15 16">
    <name type="scientific">Gemmobacter lutimaris</name>
    <dbReference type="NCBI Taxonomy" id="2306023"/>
    <lineage>
        <taxon>Bacteria</taxon>
        <taxon>Pseudomonadati</taxon>
        <taxon>Pseudomonadota</taxon>
        <taxon>Alphaproteobacteria</taxon>
        <taxon>Rhodobacterales</taxon>
        <taxon>Paracoccaceae</taxon>
        <taxon>Gemmobacter</taxon>
    </lineage>
</organism>
<dbReference type="Proteomes" id="UP000266649">
    <property type="component" value="Unassembled WGS sequence"/>
</dbReference>
<feature type="domain" description="Acyl-CoA oxidase/dehydrogenase middle" evidence="13">
    <location>
        <begin position="143"/>
        <end position="236"/>
    </location>
</feature>
<accession>A0A398BU17</accession>
<evidence type="ECO:0000256" key="5">
    <source>
        <dbReference type="ARBA" id="ARBA00022946"/>
    </source>
</evidence>
<evidence type="ECO:0000313" key="16">
    <source>
        <dbReference type="Proteomes" id="UP000266649"/>
    </source>
</evidence>
<sequence>MALKPKDAPDLGRFDWEDAFRLEDQLTEDERMLRDAARAYAQDKLQSRVIKAFADEETDPAIFREMGEMGLLGVTVPEEYGGLGASYVSYGLVAREVERVDSGYRSMMSVQSSLVMYPIYAYGSEEQRMKYLPKLASGEYIGCFGLTEPDAGSDPAGMKTVARKTANGYVLNGAKMWISNAPIADVFVVWAKSEAHGGKIRGFVLEKGMKGLSAPKIGGKLSLRASVTGEIVMKDVEVGEDALLPGVEGLKGPFGCLNRARYGISWGVLGAAEFCLSAARQYGLDRKQFNKPIAGTQLYQLKLANMLTEISLGLQASLRVGRLLDEANAAPEMISIVKRNNCGKALDIARWARDMHGGNGIQQEFQVIRHMVNLETVNTYEGTHDVHALILGRAITGLQAFF</sequence>
<keyword evidence="4 11" id="KW-0274">FAD</keyword>
<dbReference type="FunFam" id="1.10.540.10:FF:000003">
    <property type="entry name" value="glutaryl-CoA dehydrogenase, mitochondrial"/>
    <property type="match status" value="1"/>
</dbReference>
<feature type="domain" description="Acyl-CoA dehydrogenase/oxidase N-terminal" evidence="14">
    <location>
        <begin position="27"/>
        <end position="139"/>
    </location>
</feature>
<evidence type="ECO:0000256" key="3">
    <source>
        <dbReference type="ARBA" id="ARBA00022630"/>
    </source>
</evidence>
<comment type="cofactor">
    <cofactor evidence="1 11">
        <name>FAD</name>
        <dbReference type="ChEBI" id="CHEBI:57692"/>
    </cofactor>
</comment>
<keyword evidence="16" id="KW-1185">Reference proteome</keyword>
<evidence type="ECO:0000256" key="7">
    <source>
        <dbReference type="ARBA" id="ARBA00037899"/>
    </source>
</evidence>
<dbReference type="GO" id="GO:0050660">
    <property type="term" value="F:flavin adenine dinucleotide binding"/>
    <property type="evidence" value="ECO:0007669"/>
    <property type="project" value="InterPro"/>
</dbReference>
<evidence type="ECO:0000259" key="14">
    <source>
        <dbReference type="Pfam" id="PF02771"/>
    </source>
</evidence>
<evidence type="ECO:0000256" key="8">
    <source>
        <dbReference type="ARBA" id="ARBA00037927"/>
    </source>
</evidence>
<evidence type="ECO:0000256" key="10">
    <source>
        <dbReference type="ARBA" id="ARBA00049493"/>
    </source>
</evidence>
<dbReference type="InterPro" id="IPR009075">
    <property type="entry name" value="AcylCo_DH/oxidase_C"/>
</dbReference>
<evidence type="ECO:0000256" key="2">
    <source>
        <dbReference type="ARBA" id="ARBA00009347"/>
    </source>
</evidence>
<dbReference type="AlphaFoldDB" id="A0A398BU17"/>
<dbReference type="InterPro" id="IPR052033">
    <property type="entry name" value="Glutaryl-CoA_DH_mitochondrial"/>
</dbReference>
<dbReference type="InterPro" id="IPR013786">
    <property type="entry name" value="AcylCoA_DH/ox_N"/>
</dbReference>
<dbReference type="RefSeq" id="WP_119134372.1">
    <property type="nucleotide sequence ID" value="NZ_QXXQ01000004.1"/>
</dbReference>
<dbReference type="Pfam" id="PF02770">
    <property type="entry name" value="Acyl-CoA_dh_M"/>
    <property type="match status" value="1"/>
</dbReference>
<dbReference type="FunFam" id="1.20.140.10:FF:000006">
    <property type="entry name" value="Glutaryl-CoA dehydrogenase, mitochondrial"/>
    <property type="match status" value="1"/>
</dbReference>
<dbReference type="InterPro" id="IPR037069">
    <property type="entry name" value="AcylCoA_DH/ox_N_sf"/>
</dbReference>
<dbReference type="GO" id="GO:0000062">
    <property type="term" value="F:fatty-acyl-CoA binding"/>
    <property type="evidence" value="ECO:0007669"/>
    <property type="project" value="TreeGrafter"/>
</dbReference>
<dbReference type="GO" id="GO:0004361">
    <property type="term" value="F:glutaryl-CoA dehydrogenase activity"/>
    <property type="evidence" value="ECO:0007669"/>
    <property type="project" value="UniProtKB-EC"/>
</dbReference>